<comment type="caution">
    <text evidence="1">The sequence shown here is derived from an EMBL/GenBank/DDBJ whole genome shotgun (WGS) entry which is preliminary data.</text>
</comment>
<dbReference type="AlphaFoldDB" id="A0A656QCZ4"/>
<gene>
    <name evidence="1" type="ORF">BG60_16665</name>
</gene>
<accession>A0A656QCZ4</accession>
<dbReference type="Proteomes" id="UP000027451">
    <property type="component" value="Unassembled WGS sequence"/>
</dbReference>
<keyword evidence="2" id="KW-1185">Reference proteome</keyword>
<proteinExistence type="predicted"/>
<evidence type="ECO:0000313" key="2">
    <source>
        <dbReference type="Proteomes" id="UP000027451"/>
    </source>
</evidence>
<name>A0A656QCZ4_9BURK</name>
<protein>
    <submittedName>
        <fullName evidence="1">Uncharacterized protein</fullName>
    </submittedName>
</protein>
<evidence type="ECO:0000313" key="1">
    <source>
        <dbReference type="EMBL" id="KDR27568.1"/>
    </source>
</evidence>
<organism evidence="1 2">
    <name type="scientific">Caballeronia zhejiangensis</name>
    <dbReference type="NCBI Taxonomy" id="871203"/>
    <lineage>
        <taxon>Bacteria</taxon>
        <taxon>Pseudomonadati</taxon>
        <taxon>Pseudomonadota</taxon>
        <taxon>Betaproteobacteria</taxon>
        <taxon>Burkholderiales</taxon>
        <taxon>Burkholderiaceae</taxon>
        <taxon>Caballeronia</taxon>
    </lineage>
</organism>
<dbReference type="EMBL" id="JFHD01000024">
    <property type="protein sequence ID" value="KDR27568.1"/>
    <property type="molecule type" value="Genomic_DNA"/>
</dbReference>
<reference evidence="1 2" key="1">
    <citation type="submission" date="2014-03" db="EMBL/GenBank/DDBJ databases">
        <title>Draft Genome Sequences of Four Burkholderia Strains.</title>
        <authorList>
            <person name="Liu X.Y."/>
            <person name="Li C.X."/>
            <person name="Xu J.H."/>
        </authorList>
    </citation>
    <scope>NUCLEOTIDE SEQUENCE [LARGE SCALE GENOMIC DNA]</scope>
    <source>
        <strain evidence="1 2">OP-1</strain>
    </source>
</reference>
<sequence length="304" mass="34413">MDLAEAITICRQEKVLSDRTADLCSVIRSYRNLIHPGRVVRLEEPAPDQSSATIAKTLIEMIVEELARSRRKSVGLTAEQIVSKVRRDANSTTIVKHLILEANESQRERLVLSLIPDAYMTGNYESDFFDDEPERLRGAFRVALEQVSHEVQTRVAAEFVRILREEDGDFVARYCEAFFVASDIEYVAKQHQPLVTEFLLGRPTRVHTFGTLRVLKGIVSFLTPNEAEIWVDPYVRTITSAETHSGLKARAKEQFGEEFVRTTGTFDTAVMARLDAWRQTFLESGQSSRAESAAEMIDLVDIPF</sequence>